<dbReference type="SUPFAM" id="SSF109998">
    <property type="entry name" value="Triger factor/SurA peptide-binding domain-like"/>
    <property type="match status" value="1"/>
</dbReference>
<dbReference type="Proteomes" id="UP000823611">
    <property type="component" value="Unassembled WGS sequence"/>
</dbReference>
<dbReference type="PANTHER" id="PTHR47245:SF2">
    <property type="entry name" value="PEPTIDYL-PROLYL CIS-TRANS ISOMERASE HP_0175-RELATED"/>
    <property type="match status" value="1"/>
</dbReference>
<dbReference type="InterPro" id="IPR050245">
    <property type="entry name" value="PrsA_foldase"/>
</dbReference>
<accession>A0A9D9DWR3</accession>
<name>A0A9D9DWR3_9FIRM</name>
<keyword evidence="1" id="KW-0732">Signal</keyword>
<evidence type="ECO:0000256" key="1">
    <source>
        <dbReference type="SAM" id="SignalP"/>
    </source>
</evidence>
<dbReference type="PROSITE" id="PS51257">
    <property type="entry name" value="PROKAR_LIPOPROTEIN"/>
    <property type="match status" value="1"/>
</dbReference>
<dbReference type="PANTHER" id="PTHR47245">
    <property type="entry name" value="PEPTIDYLPROLYL ISOMERASE"/>
    <property type="match status" value="1"/>
</dbReference>
<dbReference type="InterPro" id="IPR046357">
    <property type="entry name" value="PPIase_dom_sf"/>
</dbReference>
<sequence>MIKKVISIALLFMSTMVFVSGCGAVTDKSTSGDYVVKVNGVDVYKSEFMIYLNEAKINFESIGGVDIWETDFEGTTAEEVAKNSAIKAIELVKVSNQKADELGITLDDSEKETANKEAEIEYKSLGDYASKNDITLEDVEKVMQDKMLYTKVYQNVTSDFEISDADFNAYYDSVKDELMDYYTEYMLRSIYVTGYTKALEVVEKYNNGTSFDQLFDEYEEQEGIANEPEMSYKGDLENYFGLEFDVQVGNISSILEGDDGYYIIKVEDVKSASEDEVIENAREVYTSNKKEQLFNDEYTKWSEYIKVEKNEEVFNSIQVR</sequence>
<proteinExistence type="predicted"/>
<dbReference type="Gene3D" id="3.10.50.40">
    <property type="match status" value="1"/>
</dbReference>
<gene>
    <name evidence="2" type="ORF">IAC55_03490</name>
</gene>
<feature type="signal peptide" evidence="1">
    <location>
        <begin position="1"/>
        <end position="19"/>
    </location>
</feature>
<dbReference type="InterPro" id="IPR027304">
    <property type="entry name" value="Trigger_fact/SurA_dom_sf"/>
</dbReference>
<comment type="caution">
    <text evidence="2">The sequence shown here is derived from an EMBL/GenBank/DDBJ whole genome shotgun (WGS) entry which is preliminary data.</text>
</comment>
<evidence type="ECO:0000313" key="2">
    <source>
        <dbReference type="EMBL" id="MBO8434370.1"/>
    </source>
</evidence>
<evidence type="ECO:0000313" key="3">
    <source>
        <dbReference type="Proteomes" id="UP000823611"/>
    </source>
</evidence>
<reference evidence="2" key="2">
    <citation type="journal article" date="2021" name="PeerJ">
        <title>Extensive microbial diversity within the chicken gut microbiome revealed by metagenomics and culture.</title>
        <authorList>
            <person name="Gilroy R."/>
            <person name="Ravi A."/>
            <person name="Getino M."/>
            <person name="Pursley I."/>
            <person name="Horton D.L."/>
            <person name="Alikhan N.F."/>
            <person name="Baker D."/>
            <person name="Gharbi K."/>
            <person name="Hall N."/>
            <person name="Watson M."/>
            <person name="Adriaenssens E.M."/>
            <person name="Foster-Nyarko E."/>
            <person name="Jarju S."/>
            <person name="Secka A."/>
            <person name="Antonio M."/>
            <person name="Oren A."/>
            <person name="Chaudhuri R.R."/>
            <person name="La Ragione R."/>
            <person name="Hildebrand F."/>
            <person name="Pallen M.J."/>
        </authorList>
    </citation>
    <scope>NUCLEOTIDE SEQUENCE</scope>
    <source>
        <strain evidence="2">F6-4510</strain>
    </source>
</reference>
<dbReference type="GO" id="GO:0003755">
    <property type="term" value="F:peptidyl-prolyl cis-trans isomerase activity"/>
    <property type="evidence" value="ECO:0007669"/>
    <property type="project" value="InterPro"/>
</dbReference>
<dbReference type="SUPFAM" id="SSF54534">
    <property type="entry name" value="FKBP-like"/>
    <property type="match status" value="1"/>
</dbReference>
<dbReference type="EMBL" id="JADIMX010000066">
    <property type="protein sequence ID" value="MBO8434370.1"/>
    <property type="molecule type" value="Genomic_DNA"/>
</dbReference>
<dbReference type="AlphaFoldDB" id="A0A9D9DWR3"/>
<organism evidence="2 3">
    <name type="scientific">Candidatus Fimicola merdigallinarum</name>
    <dbReference type="NCBI Taxonomy" id="2840819"/>
    <lineage>
        <taxon>Bacteria</taxon>
        <taxon>Bacillati</taxon>
        <taxon>Bacillota</taxon>
        <taxon>Clostridia</taxon>
        <taxon>Lachnospirales</taxon>
        <taxon>Lachnospiraceae</taxon>
        <taxon>Lachnospiraceae incertae sedis</taxon>
        <taxon>Candidatus Fimicola</taxon>
    </lineage>
</organism>
<evidence type="ECO:0008006" key="4">
    <source>
        <dbReference type="Google" id="ProtNLM"/>
    </source>
</evidence>
<feature type="chain" id="PRO_5039087924" description="Peptidylprolyl isomerase" evidence="1">
    <location>
        <begin position="20"/>
        <end position="320"/>
    </location>
</feature>
<protein>
    <recommendedName>
        <fullName evidence="4">Peptidylprolyl isomerase</fullName>
    </recommendedName>
</protein>
<reference evidence="2" key="1">
    <citation type="submission" date="2020-10" db="EMBL/GenBank/DDBJ databases">
        <authorList>
            <person name="Gilroy R."/>
        </authorList>
    </citation>
    <scope>NUCLEOTIDE SEQUENCE</scope>
    <source>
        <strain evidence="2">F6-4510</strain>
    </source>
</reference>